<evidence type="ECO:0000256" key="3">
    <source>
        <dbReference type="ARBA" id="ARBA00023180"/>
    </source>
</evidence>
<evidence type="ECO:0000313" key="5">
    <source>
        <dbReference type="EMBL" id="NKE47706.1"/>
    </source>
</evidence>
<dbReference type="Pfam" id="PF04577">
    <property type="entry name" value="Glyco_transf_61"/>
    <property type="match status" value="1"/>
</dbReference>
<evidence type="ECO:0000259" key="4">
    <source>
        <dbReference type="Pfam" id="PF04577"/>
    </source>
</evidence>
<organism evidence="5 6">
    <name type="scientific">Falsiroseomonas frigidaquae</name>
    <dbReference type="NCBI Taxonomy" id="487318"/>
    <lineage>
        <taxon>Bacteria</taxon>
        <taxon>Pseudomonadati</taxon>
        <taxon>Pseudomonadota</taxon>
        <taxon>Alphaproteobacteria</taxon>
        <taxon>Acetobacterales</taxon>
        <taxon>Roseomonadaceae</taxon>
        <taxon>Falsiroseomonas</taxon>
    </lineage>
</organism>
<proteinExistence type="predicted"/>
<dbReference type="InterPro" id="IPR007657">
    <property type="entry name" value="Glycosyltransferase_61"/>
</dbReference>
<keyword evidence="6" id="KW-1185">Reference proteome</keyword>
<keyword evidence="1" id="KW-0328">Glycosyltransferase</keyword>
<dbReference type="PANTHER" id="PTHR20961">
    <property type="entry name" value="GLYCOSYLTRANSFERASE"/>
    <property type="match status" value="1"/>
</dbReference>
<dbReference type="Proteomes" id="UP000765160">
    <property type="component" value="Unassembled WGS sequence"/>
</dbReference>
<accession>A0ABX1F5M5</accession>
<keyword evidence="2" id="KW-0808">Transferase</keyword>
<evidence type="ECO:0000256" key="1">
    <source>
        <dbReference type="ARBA" id="ARBA00022676"/>
    </source>
</evidence>
<reference evidence="5 6" key="1">
    <citation type="submission" date="2020-03" db="EMBL/GenBank/DDBJ databases">
        <title>Roseomonas selenitidurans sp. nov. isolated from soil.</title>
        <authorList>
            <person name="Liu H."/>
        </authorList>
    </citation>
    <scope>NUCLEOTIDE SEQUENCE [LARGE SCALE GENOMIC DNA]</scope>
    <source>
        <strain evidence="5 6">JCM 15073</strain>
    </source>
</reference>
<dbReference type="InterPro" id="IPR049625">
    <property type="entry name" value="Glyco_transf_61_cat"/>
</dbReference>
<sequence length="376" mass="41245">MRVPPKLHFLQPDQLKLVSDWKYLAEGSHRRCLLLEAVARDLPRIPSFRLGRRPVPRRPLRVTGSAVHHSVLHNAMVIGRGVVADAEGGLLIDSVSGLGKGADNNLAAHVAAVGLVWRENVLCTPAWCRGPPVAHIREPLFHLLNGRDQNYTHFLFEVLPKLAFRQAMPAPRPRLLVSAAVARSFGWLFSALGVGEDEMLVAPEAGWLRVDEIHVAGEPGWQHQGVMRALRDLVAGETPVDRARIYIRRIGTKAWARPLLNETAVIERLVARGFRIIVPESLPREEQMAVMRSADVIAGVYGGGLLNSLFCPPGTKVLSLTSTGYWRSSLDSAANSLDLRVVEVVGDCFLARHDPNNSAFVLDLDALDAACDALDL</sequence>
<gene>
    <name evidence="5" type="ORF">HB662_23210</name>
</gene>
<dbReference type="EMBL" id="JAAVTX010000007">
    <property type="protein sequence ID" value="NKE47706.1"/>
    <property type="molecule type" value="Genomic_DNA"/>
</dbReference>
<dbReference type="RefSeq" id="WP_168053377.1">
    <property type="nucleotide sequence ID" value="NZ_JAATJR010000007.1"/>
</dbReference>
<comment type="caution">
    <text evidence="5">The sequence shown here is derived from an EMBL/GenBank/DDBJ whole genome shotgun (WGS) entry which is preliminary data.</text>
</comment>
<feature type="domain" description="Glycosyltransferase 61 catalytic" evidence="4">
    <location>
        <begin position="151"/>
        <end position="318"/>
    </location>
</feature>
<protein>
    <submittedName>
        <fullName evidence="5">Glycosyltransferase family 61 protein</fullName>
    </submittedName>
</protein>
<keyword evidence="3" id="KW-0325">Glycoprotein</keyword>
<name>A0ABX1F5M5_9PROT</name>
<evidence type="ECO:0000256" key="2">
    <source>
        <dbReference type="ARBA" id="ARBA00022679"/>
    </source>
</evidence>
<evidence type="ECO:0000313" key="6">
    <source>
        <dbReference type="Proteomes" id="UP000765160"/>
    </source>
</evidence>